<keyword evidence="3" id="KW-0808">Transferase</keyword>
<evidence type="ECO:0000313" key="8">
    <source>
        <dbReference type="Proteomes" id="UP000185557"/>
    </source>
</evidence>
<dbReference type="SMART" id="SM00388">
    <property type="entry name" value="HisKA"/>
    <property type="match status" value="1"/>
</dbReference>
<evidence type="ECO:0000256" key="4">
    <source>
        <dbReference type="ARBA" id="ARBA00022777"/>
    </source>
</evidence>
<evidence type="ECO:0000256" key="1">
    <source>
        <dbReference type="ARBA" id="ARBA00000085"/>
    </source>
</evidence>
<keyword evidence="8" id="KW-1185">Reference proteome</keyword>
<sequence length="239" mass="26217">MDYPQGQDFTDLETLQLAYDRLRHQAQHQAAFLGTASHELRSPITQIISLHQLILEDLCESPAEEREFIAQANQAIQTVLKNLDLLITLSKLDIGALHPRLSPTLLDPLITRVQRMIEMQCINRHCRLIVGTVEANLQVQTDSAWLEQALIMLIEAALAQGSPQISLTVSEDATTGNIALHLGANPGEAPPSAMATLSPEFRYQLAARLAPHLGGTLEFLGAAENPKSLVCIQLPRPTN</sequence>
<dbReference type="Proteomes" id="UP000185557">
    <property type="component" value="Unassembled WGS sequence"/>
</dbReference>
<dbReference type="CDD" id="cd00082">
    <property type="entry name" value="HisKA"/>
    <property type="match status" value="1"/>
</dbReference>
<comment type="catalytic activity">
    <reaction evidence="1">
        <text>ATP + protein L-histidine = ADP + protein N-phospho-L-histidine.</text>
        <dbReference type="EC" id="2.7.13.3"/>
    </reaction>
</comment>
<keyword evidence="4" id="KW-0418">Kinase</keyword>
<dbReference type="PANTHER" id="PTHR43711">
    <property type="entry name" value="TWO-COMPONENT HISTIDINE KINASE"/>
    <property type="match status" value="1"/>
</dbReference>
<dbReference type="PROSITE" id="PS50109">
    <property type="entry name" value="HIS_KIN"/>
    <property type="match status" value="1"/>
</dbReference>
<comment type="caution">
    <text evidence="7">The sequence shown here is derived from an EMBL/GenBank/DDBJ whole genome shotgun (WGS) entry which is preliminary data.</text>
</comment>
<name>A0A1U7J0B2_9CYAN</name>
<dbReference type="OrthoDB" id="505938at2"/>
<reference evidence="7 8" key="1">
    <citation type="submission" date="2016-11" db="EMBL/GenBank/DDBJ databases">
        <title>Draft Genome Sequences of Nine Cyanobacterial Strains from Diverse Habitats.</title>
        <authorList>
            <person name="Zhu T."/>
            <person name="Hou S."/>
            <person name="Lu X."/>
            <person name="Hess W.R."/>
        </authorList>
    </citation>
    <scope>NUCLEOTIDE SEQUENCE [LARGE SCALE GENOMIC DNA]</scope>
    <source>
        <strain evidence="7 8">NIES-30</strain>
    </source>
</reference>
<dbReference type="STRING" id="549789.NIES30_20975"/>
<dbReference type="EC" id="2.7.13.3" evidence="2"/>
<dbReference type="PANTHER" id="PTHR43711:SF26">
    <property type="entry name" value="SENSOR HISTIDINE KINASE RCSC"/>
    <property type="match status" value="1"/>
</dbReference>
<evidence type="ECO:0000313" key="7">
    <source>
        <dbReference type="EMBL" id="OKH44966.1"/>
    </source>
</evidence>
<keyword evidence="5" id="KW-0902">Two-component regulatory system</keyword>
<dbReference type="Gene3D" id="1.10.287.130">
    <property type="match status" value="1"/>
</dbReference>
<proteinExistence type="predicted"/>
<dbReference type="InterPro" id="IPR003661">
    <property type="entry name" value="HisK_dim/P_dom"/>
</dbReference>
<dbReference type="EMBL" id="MRCG01000019">
    <property type="protein sequence ID" value="OKH44966.1"/>
    <property type="molecule type" value="Genomic_DNA"/>
</dbReference>
<dbReference type="GO" id="GO:0000155">
    <property type="term" value="F:phosphorelay sensor kinase activity"/>
    <property type="evidence" value="ECO:0007669"/>
    <property type="project" value="InterPro"/>
</dbReference>
<dbReference type="InterPro" id="IPR050736">
    <property type="entry name" value="Sensor_HK_Regulatory"/>
</dbReference>
<accession>A0A1U7J0B2</accession>
<dbReference type="InterPro" id="IPR036097">
    <property type="entry name" value="HisK_dim/P_sf"/>
</dbReference>
<evidence type="ECO:0000256" key="3">
    <source>
        <dbReference type="ARBA" id="ARBA00022679"/>
    </source>
</evidence>
<dbReference type="InterPro" id="IPR005467">
    <property type="entry name" value="His_kinase_dom"/>
</dbReference>
<protein>
    <recommendedName>
        <fullName evidence="2">histidine kinase</fullName>
        <ecNumber evidence="2">2.7.13.3</ecNumber>
    </recommendedName>
</protein>
<evidence type="ECO:0000259" key="6">
    <source>
        <dbReference type="PROSITE" id="PS50109"/>
    </source>
</evidence>
<feature type="domain" description="Histidine kinase" evidence="6">
    <location>
        <begin position="35"/>
        <end position="238"/>
    </location>
</feature>
<dbReference type="SUPFAM" id="SSF47384">
    <property type="entry name" value="Homodimeric domain of signal transducing histidine kinase"/>
    <property type="match status" value="1"/>
</dbReference>
<evidence type="ECO:0000256" key="5">
    <source>
        <dbReference type="ARBA" id="ARBA00023012"/>
    </source>
</evidence>
<dbReference type="Pfam" id="PF00512">
    <property type="entry name" value="HisKA"/>
    <property type="match status" value="1"/>
</dbReference>
<dbReference type="AlphaFoldDB" id="A0A1U7J0B2"/>
<gene>
    <name evidence="7" type="ORF">NIES30_20975</name>
</gene>
<dbReference type="RefSeq" id="WP_073610407.1">
    <property type="nucleotide sequence ID" value="NZ_MRCG01000019.1"/>
</dbReference>
<organism evidence="7 8">
    <name type="scientific">Phormidium tenue NIES-30</name>
    <dbReference type="NCBI Taxonomy" id="549789"/>
    <lineage>
        <taxon>Bacteria</taxon>
        <taxon>Bacillati</taxon>
        <taxon>Cyanobacteriota</taxon>
        <taxon>Cyanophyceae</taxon>
        <taxon>Oscillatoriophycideae</taxon>
        <taxon>Oscillatoriales</taxon>
        <taxon>Oscillatoriaceae</taxon>
        <taxon>Phormidium</taxon>
    </lineage>
</organism>
<evidence type="ECO:0000256" key="2">
    <source>
        <dbReference type="ARBA" id="ARBA00012438"/>
    </source>
</evidence>